<gene>
    <name evidence="2" type="ORF">TBRA_LOCUS16704</name>
</gene>
<name>A0A6H5J5X3_9HYME</name>
<protein>
    <submittedName>
        <fullName evidence="2">Uncharacterized protein</fullName>
    </submittedName>
</protein>
<sequence length="421" mass="45723">MSTCTEADSNVAAAAAAAATLHMQEALSPWQLNYPCMLYAIFTELPCCGSAAHLSQKKRRYVRLKPSVRTTKNLVSSLFLECSAAVQKKNTSEQATYAVAAASYVQEAPVSPASSSMSNPTTQSEPTNEQQQQQQQQQQQVLLATMQPVGVLDLHEHHNPTAHISLHPKYHHHHHHHHHVHPKYSHHLHSSANHHHSTNSDANDQVPTDSEDGQAQAERVTPVVVSEHDEETGHKMIDLIYNDGQKTIMYTHDKEIIYENEADRVQVVEYPPPEPSPTSPSSPSRGASAGLIPLNYVAKASSSNGQPTTLHLHYNQLQLASDQDLPRALVNGGSVPTTATVLVLSELVDPSGNGVVATAPLTLATAASLRAAGHGEDSLPRYLRAALLRLLVCAVNWNDKAARSDAASNDTNFCTNCDYSN</sequence>
<feature type="compositionally biased region" description="Basic residues" evidence="1">
    <location>
        <begin position="169"/>
        <end position="197"/>
    </location>
</feature>
<organism evidence="2 3">
    <name type="scientific">Trichogramma brassicae</name>
    <dbReference type="NCBI Taxonomy" id="86971"/>
    <lineage>
        <taxon>Eukaryota</taxon>
        <taxon>Metazoa</taxon>
        <taxon>Ecdysozoa</taxon>
        <taxon>Arthropoda</taxon>
        <taxon>Hexapoda</taxon>
        <taxon>Insecta</taxon>
        <taxon>Pterygota</taxon>
        <taxon>Neoptera</taxon>
        <taxon>Endopterygota</taxon>
        <taxon>Hymenoptera</taxon>
        <taxon>Apocrita</taxon>
        <taxon>Proctotrupomorpha</taxon>
        <taxon>Chalcidoidea</taxon>
        <taxon>Trichogrammatidae</taxon>
        <taxon>Trichogramma</taxon>
    </lineage>
</organism>
<feature type="compositionally biased region" description="Polar residues" evidence="1">
    <location>
        <begin position="112"/>
        <end position="129"/>
    </location>
</feature>
<dbReference type="AlphaFoldDB" id="A0A6H5J5X3"/>
<evidence type="ECO:0000313" key="3">
    <source>
        <dbReference type="Proteomes" id="UP000479190"/>
    </source>
</evidence>
<dbReference type="EMBL" id="CADCXV010001538">
    <property type="protein sequence ID" value="CAB0045162.1"/>
    <property type="molecule type" value="Genomic_DNA"/>
</dbReference>
<feature type="compositionally biased region" description="Low complexity" evidence="1">
    <location>
        <begin position="130"/>
        <end position="140"/>
    </location>
</feature>
<dbReference type="OrthoDB" id="7701127at2759"/>
<feature type="region of interest" description="Disordered" evidence="1">
    <location>
        <begin position="110"/>
        <end position="140"/>
    </location>
</feature>
<feature type="region of interest" description="Disordered" evidence="1">
    <location>
        <begin position="169"/>
        <end position="229"/>
    </location>
</feature>
<reference evidence="2 3" key="1">
    <citation type="submission" date="2020-02" db="EMBL/GenBank/DDBJ databases">
        <authorList>
            <person name="Ferguson B K."/>
        </authorList>
    </citation>
    <scope>NUCLEOTIDE SEQUENCE [LARGE SCALE GENOMIC DNA]</scope>
</reference>
<evidence type="ECO:0000313" key="2">
    <source>
        <dbReference type="EMBL" id="CAB0045162.1"/>
    </source>
</evidence>
<accession>A0A6H5J5X3</accession>
<evidence type="ECO:0000256" key="1">
    <source>
        <dbReference type="SAM" id="MobiDB-lite"/>
    </source>
</evidence>
<dbReference type="Proteomes" id="UP000479190">
    <property type="component" value="Unassembled WGS sequence"/>
</dbReference>
<proteinExistence type="predicted"/>
<keyword evidence="3" id="KW-1185">Reference proteome</keyword>